<dbReference type="InterPro" id="IPR027379">
    <property type="entry name" value="CLS_N"/>
</dbReference>
<gene>
    <name evidence="8" type="ORF">KI659_15075</name>
</gene>
<dbReference type="GO" id="GO:0005886">
    <property type="term" value="C:plasma membrane"/>
    <property type="evidence" value="ECO:0007669"/>
    <property type="project" value="UniProtKB-SubCell"/>
</dbReference>
<name>A0AAP2CJZ0_9BACT</name>
<dbReference type="EMBL" id="JAHCMY010000011">
    <property type="protein sequence ID" value="MBS9525340.1"/>
    <property type="molecule type" value="Genomic_DNA"/>
</dbReference>
<evidence type="ECO:0000256" key="5">
    <source>
        <dbReference type="ARBA" id="ARBA00023136"/>
    </source>
</evidence>
<dbReference type="RefSeq" id="WP_213946201.1">
    <property type="nucleotide sequence ID" value="NZ_JAHBGI010000001.1"/>
</dbReference>
<keyword evidence="3 6" id="KW-0812">Transmembrane</keyword>
<feature type="domain" description="Cardiolipin synthase N-terminal" evidence="7">
    <location>
        <begin position="21"/>
        <end position="61"/>
    </location>
</feature>
<evidence type="ECO:0000256" key="4">
    <source>
        <dbReference type="ARBA" id="ARBA00022989"/>
    </source>
</evidence>
<feature type="transmembrane region" description="Helical" evidence="6">
    <location>
        <begin position="6"/>
        <end position="29"/>
    </location>
</feature>
<keyword evidence="9" id="KW-1185">Reference proteome</keyword>
<comment type="caution">
    <text evidence="8">The sequence shown here is derived from an EMBL/GenBank/DDBJ whole genome shotgun (WGS) entry which is preliminary data.</text>
</comment>
<evidence type="ECO:0000256" key="1">
    <source>
        <dbReference type="ARBA" id="ARBA00004651"/>
    </source>
</evidence>
<evidence type="ECO:0000259" key="7">
    <source>
        <dbReference type="Pfam" id="PF13396"/>
    </source>
</evidence>
<keyword evidence="5 6" id="KW-0472">Membrane</keyword>
<dbReference type="AlphaFoldDB" id="A0AAP2CJZ0"/>
<organism evidence="8 9">
    <name type="scientific">Litoribacter ruber</name>
    <dbReference type="NCBI Taxonomy" id="702568"/>
    <lineage>
        <taxon>Bacteria</taxon>
        <taxon>Pseudomonadati</taxon>
        <taxon>Bacteroidota</taxon>
        <taxon>Cytophagia</taxon>
        <taxon>Cytophagales</taxon>
        <taxon>Cyclobacteriaceae</taxon>
        <taxon>Litoribacter</taxon>
    </lineage>
</organism>
<keyword evidence="4 6" id="KW-1133">Transmembrane helix</keyword>
<evidence type="ECO:0000313" key="8">
    <source>
        <dbReference type="EMBL" id="MBS9525340.1"/>
    </source>
</evidence>
<evidence type="ECO:0000313" key="9">
    <source>
        <dbReference type="Proteomes" id="UP001319104"/>
    </source>
</evidence>
<dbReference type="Proteomes" id="UP001319104">
    <property type="component" value="Unassembled WGS sequence"/>
</dbReference>
<reference evidence="8 9" key="1">
    <citation type="submission" date="2021-05" db="EMBL/GenBank/DDBJ databases">
        <authorList>
            <person name="Zhang Z.D."/>
            <person name="Osman G."/>
        </authorList>
    </citation>
    <scope>NUCLEOTIDE SEQUENCE [LARGE SCALE GENOMIC DNA]</scope>
    <source>
        <strain evidence="8 9">KCTC 32217</strain>
    </source>
</reference>
<proteinExistence type="predicted"/>
<protein>
    <submittedName>
        <fullName evidence="8">PLDc N-terminal domain-containing protein</fullName>
    </submittedName>
</protein>
<keyword evidence="2" id="KW-1003">Cell membrane</keyword>
<evidence type="ECO:0000256" key="6">
    <source>
        <dbReference type="SAM" id="Phobius"/>
    </source>
</evidence>
<evidence type="ECO:0000256" key="2">
    <source>
        <dbReference type="ARBA" id="ARBA00022475"/>
    </source>
</evidence>
<accession>A0AAP2CJZ0</accession>
<feature type="transmembrane region" description="Helical" evidence="6">
    <location>
        <begin position="41"/>
        <end position="61"/>
    </location>
</feature>
<comment type="subcellular location">
    <subcellularLocation>
        <location evidence="1">Cell membrane</location>
        <topology evidence="1">Multi-pass membrane protein</topology>
    </subcellularLocation>
</comment>
<dbReference type="Pfam" id="PF13396">
    <property type="entry name" value="PLDc_N"/>
    <property type="match status" value="1"/>
</dbReference>
<sequence length="70" mass="8134">METFFHSLSAVVVLGILYVLFWIITIVHAARANYRDEISRVVWIVIIVIFQVVGPILYWVLSKENKISEN</sequence>
<evidence type="ECO:0000256" key="3">
    <source>
        <dbReference type="ARBA" id="ARBA00022692"/>
    </source>
</evidence>